<dbReference type="Proteomes" id="UP001642540">
    <property type="component" value="Unassembled WGS sequence"/>
</dbReference>
<dbReference type="CDD" id="cd13182">
    <property type="entry name" value="EVH1-like_Dcp1"/>
    <property type="match status" value="1"/>
</dbReference>
<feature type="region of interest" description="Disordered" evidence="6">
    <location>
        <begin position="1"/>
        <end position="71"/>
    </location>
</feature>
<accession>A0ABP1PML4</accession>
<gene>
    <name evidence="8" type="ORF">ODALV1_LOCUS1698</name>
</gene>
<comment type="similarity">
    <text evidence="2">Belongs to the DCP1 family.</text>
</comment>
<keyword evidence="5" id="KW-0866">Nonsense-mediated mRNA decay</keyword>
<evidence type="ECO:0000256" key="5">
    <source>
        <dbReference type="ARBA" id="ARBA00023161"/>
    </source>
</evidence>
<dbReference type="Gene3D" id="6.10.140.2030">
    <property type="match status" value="1"/>
</dbReference>
<dbReference type="EMBL" id="CAXLJM020000006">
    <property type="protein sequence ID" value="CAL8071399.1"/>
    <property type="molecule type" value="Genomic_DNA"/>
</dbReference>
<dbReference type="SUPFAM" id="SSF50729">
    <property type="entry name" value="PH domain-like"/>
    <property type="match status" value="1"/>
</dbReference>
<evidence type="ECO:0000313" key="8">
    <source>
        <dbReference type="EMBL" id="CAL8071399.1"/>
    </source>
</evidence>
<organism evidence="8 9">
    <name type="scientific">Orchesella dallaii</name>
    <dbReference type="NCBI Taxonomy" id="48710"/>
    <lineage>
        <taxon>Eukaryota</taxon>
        <taxon>Metazoa</taxon>
        <taxon>Ecdysozoa</taxon>
        <taxon>Arthropoda</taxon>
        <taxon>Hexapoda</taxon>
        <taxon>Collembola</taxon>
        <taxon>Entomobryomorpha</taxon>
        <taxon>Entomobryoidea</taxon>
        <taxon>Orchesellidae</taxon>
        <taxon>Orchesellinae</taxon>
        <taxon>Orchesella</taxon>
    </lineage>
</organism>
<comment type="subcellular location">
    <subcellularLocation>
        <location evidence="1">Cytoplasm</location>
    </subcellularLocation>
</comment>
<proteinExistence type="inferred from homology"/>
<dbReference type="InterPro" id="IPR010334">
    <property type="entry name" value="Dcp1"/>
</dbReference>
<protein>
    <recommendedName>
        <fullName evidence="7">mRNA-decapping enzyme C-terminal domain-containing protein</fullName>
    </recommendedName>
</protein>
<dbReference type="PANTHER" id="PTHR16290">
    <property type="entry name" value="TRANSCRIPTION FACTOR SMIF DECAPPING ENZYME DCP1"/>
    <property type="match status" value="1"/>
</dbReference>
<evidence type="ECO:0000256" key="6">
    <source>
        <dbReference type="SAM" id="MobiDB-lite"/>
    </source>
</evidence>
<dbReference type="Gene3D" id="2.30.29.30">
    <property type="entry name" value="Pleckstrin-homology domain (PH domain)/Phosphotyrosine-binding domain (PTB)"/>
    <property type="match status" value="1"/>
</dbReference>
<evidence type="ECO:0000256" key="4">
    <source>
        <dbReference type="ARBA" id="ARBA00022664"/>
    </source>
</evidence>
<evidence type="ECO:0000256" key="1">
    <source>
        <dbReference type="ARBA" id="ARBA00004496"/>
    </source>
</evidence>
<keyword evidence="4" id="KW-0507">mRNA processing</keyword>
<dbReference type="Pfam" id="PF16741">
    <property type="entry name" value="mRNA_decap_C"/>
    <property type="match status" value="1"/>
</dbReference>
<dbReference type="InterPro" id="IPR011993">
    <property type="entry name" value="PH-like_dom_sf"/>
</dbReference>
<reference evidence="8 9" key="1">
    <citation type="submission" date="2024-08" db="EMBL/GenBank/DDBJ databases">
        <authorList>
            <person name="Cucini C."/>
            <person name="Frati F."/>
        </authorList>
    </citation>
    <scope>NUCLEOTIDE SEQUENCE [LARGE SCALE GENOMIC DNA]</scope>
</reference>
<evidence type="ECO:0000256" key="3">
    <source>
        <dbReference type="ARBA" id="ARBA00022490"/>
    </source>
</evidence>
<feature type="domain" description="mRNA-decapping enzyme C-terminal" evidence="7">
    <location>
        <begin position="606"/>
        <end position="644"/>
    </location>
</feature>
<evidence type="ECO:0000256" key="2">
    <source>
        <dbReference type="ARBA" id="ARBA00008778"/>
    </source>
</evidence>
<dbReference type="InterPro" id="IPR031953">
    <property type="entry name" value="mRNA_decap_C"/>
</dbReference>
<sequence>MSQPNNLMGTVGLGGFPKAISKPRRPRTNSQGQTPQKSQSPFRLEFGNGGGGGGGGSARKNKSHSNYQPQLYNLSTPGKVIYNSSKTAELQCLLNTLPSSSNNHQIFFDASSSDFYQQSQNYSNQHGGGSANNYDGSSIFTPHLSRNSTTAGAVVVNNVESNTTVDIVNDEESNRLNSMALRRIDTAFSKLHGTASQVAIYRYNPTTQSWDKTDTVGCLFLYERNIAPKFGLVVMNRKSVSNFIQCFGPDGQVVLNTPFLLLRAVEDLNNDPNDGTQAIHCIWFYDGQECVTSANILKNMGLKFEDETLGNMGFGSPNDLNKTPAGKLCGNTLFQILQRGSKESPQPKGKSMAKVMTAEELESQMLHESDNSHQLIGGAGLMSGGQVNGGSLLHQFLNISMNDKNIEPKTSGQSVTSDSPSVAHVPLTQNKMRTVEQLEREMRKERSSDSSTSTGSASAVAIQNELMQTLGIPNMTAVDKTDFRDVQSGGYTASPFHTTSKSIERTMLDTIVGKSVEETDPEDLRQVLQNIEPSNLILVTETVPGANESRLTWRINRSSSLRKENDSTFTTPTGEFVSATGTRCSSQLGSDPRYFEGSGRALDIKPSPLTKDQFAQTLIYLLQSDTDFITKIHDAYIKSLQDAFDGRHF</sequence>
<evidence type="ECO:0000259" key="7">
    <source>
        <dbReference type="Pfam" id="PF16741"/>
    </source>
</evidence>
<evidence type="ECO:0000313" key="9">
    <source>
        <dbReference type="Proteomes" id="UP001642540"/>
    </source>
</evidence>
<dbReference type="PANTHER" id="PTHR16290:SF0">
    <property type="entry name" value="DECAPPING PROTEIN 1, ISOFORM A"/>
    <property type="match status" value="1"/>
</dbReference>
<keyword evidence="3" id="KW-0963">Cytoplasm</keyword>
<feature type="compositionally biased region" description="Gly residues" evidence="6">
    <location>
        <begin position="47"/>
        <end position="57"/>
    </location>
</feature>
<dbReference type="Pfam" id="PF06058">
    <property type="entry name" value="DCP1"/>
    <property type="match status" value="1"/>
</dbReference>
<name>A0ABP1PML4_9HEXA</name>
<comment type="caution">
    <text evidence="8">The sequence shown here is derived from an EMBL/GenBank/DDBJ whole genome shotgun (WGS) entry which is preliminary data.</text>
</comment>
<keyword evidence="9" id="KW-1185">Reference proteome</keyword>
<feature type="compositionally biased region" description="Polar residues" evidence="6">
    <location>
        <begin position="28"/>
        <end position="41"/>
    </location>
</feature>